<protein>
    <submittedName>
        <fullName evidence="9">Efflux RND transporter periplasmic adaptor subunit</fullName>
    </submittedName>
</protein>
<evidence type="ECO:0000259" key="5">
    <source>
        <dbReference type="Pfam" id="PF25876"/>
    </source>
</evidence>
<dbReference type="InterPro" id="IPR058624">
    <property type="entry name" value="MdtA-like_HH"/>
</dbReference>
<feature type="signal peptide" evidence="4">
    <location>
        <begin position="1"/>
        <end position="18"/>
    </location>
</feature>
<organism evidence="9 10">
    <name type="scientific">Curvibacter cyanobacteriorum</name>
    <dbReference type="NCBI Taxonomy" id="3026422"/>
    <lineage>
        <taxon>Bacteria</taxon>
        <taxon>Pseudomonadati</taxon>
        <taxon>Pseudomonadota</taxon>
        <taxon>Betaproteobacteria</taxon>
        <taxon>Burkholderiales</taxon>
        <taxon>Comamonadaceae</taxon>
        <taxon>Curvibacter</taxon>
    </lineage>
</organism>
<evidence type="ECO:0000313" key="10">
    <source>
        <dbReference type="Proteomes" id="UP001528673"/>
    </source>
</evidence>
<dbReference type="InterPro" id="IPR058627">
    <property type="entry name" value="MdtA-like_C"/>
</dbReference>
<accession>A0ABT5MZH6</accession>
<dbReference type="EMBL" id="JAQSIP010000003">
    <property type="protein sequence ID" value="MDD0838686.1"/>
    <property type="molecule type" value="Genomic_DNA"/>
</dbReference>
<evidence type="ECO:0000259" key="6">
    <source>
        <dbReference type="Pfam" id="PF25917"/>
    </source>
</evidence>
<evidence type="ECO:0000256" key="1">
    <source>
        <dbReference type="ARBA" id="ARBA00004196"/>
    </source>
</evidence>
<dbReference type="Proteomes" id="UP001528673">
    <property type="component" value="Unassembled WGS sequence"/>
</dbReference>
<feature type="domain" description="Multidrug resistance protein MdtA-like alpha-helical hairpin" evidence="5">
    <location>
        <begin position="100"/>
        <end position="167"/>
    </location>
</feature>
<dbReference type="PROSITE" id="PS51257">
    <property type="entry name" value="PROKAR_LIPOPROTEIN"/>
    <property type="match status" value="1"/>
</dbReference>
<dbReference type="InterPro" id="IPR006143">
    <property type="entry name" value="RND_pump_MFP"/>
</dbReference>
<feature type="region of interest" description="Disordered" evidence="3">
    <location>
        <begin position="354"/>
        <end position="400"/>
    </location>
</feature>
<evidence type="ECO:0000259" key="8">
    <source>
        <dbReference type="Pfam" id="PF25967"/>
    </source>
</evidence>
<dbReference type="InterPro" id="IPR058625">
    <property type="entry name" value="MdtA-like_BSH"/>
</dbReference>
<dbReference type="Gene3D" id="1.10.287.470">
    <property type="entry name" value="Helix hairpin bin"/>
    <property type="match status" value="1"/>
</dbReference>
<feature type="domain" description="Multidrug resistance protein MdtA-like barrel-sandwich hybrid" evidence="6">
    <location>
        <begin position="59"/>
        <end position="201"/>
    </location>
</feature>
<dbReference type="Pfam" id="PF25917">
    <property type="entry name" value="BSH_RND"/>
    <property type="match status" value="1"/>
</dbReference>
<comment type="similarity">
    <text evidence="2">Belongs to the membrane fusion protein (MFP) (TC 8.A.1) family.</text>
</comment>
<feature type="domain" description="Multidrug resistance protein MdtA-like beta-barrel" evidence="7">
    <location>
        <begin position="206"/>
        <end position="292"/>
    </location>
</feature>
<comment type="subcellular location">
    <subcellularLocation>
        <location evidence="1">Cell envelope</location>
    </subcellularLocation>
</comment>
<dbReference type="SUPFAM" id="SSF111369">
    <property type="entry name" value="HlyD-like secretion proteins"/>
    <property type="match status" value="1"/>
</dbReference>
<feature type="domain" description="Multidrug resistance protein MdtA-like C-terminal permuted SH3" evidence="8">
    <location>
        <begin position="297"/>
        <end position="356"/>
    </location>
</feature>
<evidence type="ECO:0000313" key="9">
    <source>
        <dbReference type="EMBL" id="MDD0838686.1"/>
    </source>
</evidence>
<evidence type="ECO:0000256" key="4">
    <source>
        <dbReference type="SAM" id="SignalP"/>
    </source>
</evidence>
<dbReference type="Pfam" id="PF25967">
    <property type="entry name" value="RND-MFP_C"/>
    <property type="match status" value="1"/>
</dbReference>
<evidence type="ECO:0000256" key="3">
    <source>
        <dbReference type="SAM" id="MobiDB-lite"/>
    </source>
</evidence>
<comment type="caution">
    <text evidence="9">The sequence shown here is derived from an EMBL/GenBank/DDBJ whole genome shotgun (WGS) entry which is preliminary data.</text>
</comment>
<proteinExistence type="inferred from homology"/>
<evidence type="ECO:0000259" key="7">
    <source>
        <dbReference type="Pfam" id="PF25944"/>
    </source>
</evidence>
<reference evidence="9 10" key="1">
    <citation type="submission" date="2023-02" db="EMBL/GenBank/DDBJ databases">
        <title>Bacterial whole genomic sequence of Curvibacter sp. HBC61.</title>
        <authorList>
            <person name="Le V."/>
            <person name="Ko S.-R."/>
            <person name="Ahn C.-Y."/>
            <person name="Oh H.-M."/>
        </authorList>
    </citation>
    <scope>NUCLEOTIDE SEQUENCE [LARGE SCALE GENOMIC DNA]</scope>
    <source>
        <strain evidence="9 10">HBC61</strain>
    </source>
</reference>
<dbReference type="Gene3D" id="2.40.50.100">
    <property type="match status" value="1"/>
</dbReference>
<dbReference type="NCBIfam" id="TIGR01730">
    <property type="entry name" value="RND_mfp"/>
    <property type="match status" value="1"/>
</dbReference>
<feature type="chain" id="PRO_5047255825" evidence="4">
    <location>
        <begin position="19"/>
        <end position="400"/>
    </location>
</feature>
<dbReference type="Gene3D" id="2.40.420.20">
    <property type="match status" value="1"/>
</dbReference>
<sequence>MRSTAVITWTALSSLLVACQPQETSAPSAPPRPRVEVVPVELQTLPTTQELAGRLAPTRVAEVRARVAGIVLARHFPEGSDVQAGQRLFSIDPAPFRVALNRAEAELAKAEAALAEAEAVLRRYQPLIQAHAISQQEFDAAATAVKTQQANRLSAKADVEAAQINLAHCEVKAPIAGRIGRALVTQGALVGQGEATALASIQQWNPIYVDFVQPAVEVVRLREAQASRPKGQPASPRLQIRLEGSSRLHEGRLLFSDITVDPSTSQIALRGEVPNAEGLLMPGMYVRVRMARGQDTQAVLLPQRAVKTTADGQSQVQVVSPEGQVEARVVQTGAMHGANWHITHGLSAGEQVIVGGKPVQPGDRVSTGPSPAGSPVGSNGAAAPTAPTAPPPSASATDKR</sequence>
<dbReference type="Pfam" id="PF25876">
    <property type="entry name" value="HH_MFP_RND"/>
    <property type="match status" value="1"/>
</dbReference>
<gene>
    <name evidence="9" type="ORF">PSQ40_08890</name>
</gene>
<evidence type="ECO:0000256" key="2">
    <source>
        <dbReference type="ARBA" id="ARBA00009477"/>
    </source>
</evidence>
<dbReference type="Pfam" id="PF25944">
    <property type="entry name" value="Beta-barrel_RND"/>
    <property type="match status" value="1"/>
</dbReference>
<dbReference type="InterPro" id="IPR058626">
    <property type="entry name" value="MdtA-like_b-barrel"/>
</dbReference>
<dbReference type="PANTHER" id="PTHR30158">
    <property type="entry name" value="ACRA/E-RELATED COMPONENT OF DRUG EFFLUX TRANSPORTER"/>
    <property type="match status" value="1"/>
</dbReference>
<dbReference type="PANTHER" id="PTHR30158:SF24">
    <property type="entry name" value="HLYD FAMILY SECRETION PROTEIN"/>
    <property type="match status" value="1"/>
</dbReference>
<dbReference type="Gene3D" id="2.40.30.170">
    <property type="match status" value="1"/>
</dbReference>
<name>A0ABT5MZH6_9BURK</name>
<keyword evidence="4" id="KW-0732">Signal</keyword>
<keyword evidence="10" id="KW-1185">Reference proteome</keyword>